<feature type="transmembrane region" description="Helical" evidence="1">
    <location>
        <begin position="374"/>
        <end position="394"/>
    </location>
</feature>
<keyword evidence="1" id="KW-0812">Transmembrane</keyword>
<feature type="transmembrane region" description="Helical" evidence="1">
    <location>
        <begin position="272"/>
        <end position="292"/>
    </location>
</feature>
<feature type="transmembrane region" description="Helical" evidence="1">
    <location>
        <begin position="541"/>
        <end position="561"/>
    </location>
</feature>
<sequence>MEILIGLVFLGASLAVAFVLPVLSYLRASKALQRADALARDVQALHAEIVALRATPPMTAAPPTQSDAGPARAAWVAEVRDLAATPPPPMPTGSIEAPGEATLATPSRVGDVLDEREAPSPVPTAAPALMGASTPIEAATSAAALAAPADSLRPISVPPIGEPDVSGLPKADGRMPTADSLEERIGARWLLYAGIGSLVLGLSYFIKFAFDNGWVSEPLRVATGLAAGGALLWFGQRFVRQGLAFFGHALSGGGLVVLYVAIYAALHVYGLIAPPLAFAAMLAVTALGTWLADRHRVQVLAALSLLGAFVTPVLVGGSEDRQLFLFVYNALLLAGALAMVVRHAWAGIAVLAYALAVLMSAAWAATFYRPALGLRTLLLLTVHLGIVIGMIIALRRQRARSSLAIPASWVLLSAPLLYHAAALWLIGRSQGTFLVYLLVATVAGLSGTYHAGWRWARTIVLVLVMLPFADWLQHLATPRWYAAGIVTAIALYLLHLAGQWRDLSDDDPAVPVPLSELVHTHATGAFLPLTLYAFFAEHAAWWNAPILTGLALWNLAVAAVLRVRMPVLSSQFVALGASIGAVAVSEWFEGPLVAIGWAIEGAALGHTALRSRHRWLDAGAVGLLILSALRLIDALIQPMAVGTWPIVNTRAFATLVIVGAMAWLAARANDDPDPVAGPPVRHGLIIGANVLAIAWISAEIALVFGERAYASSAAGLPAGAARAELAQQVALSVAWALYAVGLVAAGFRRGYAPARYLAIALFALTILKVLTKDIAELDRVYRMLSVLGLGALLVAASYLYQRMAVSRDSTESASS</sequence>
<dbReference type="PANTHER" id="PTHR38434:SF1">
    <property type="entry name" value="BLL2549 PROTEIN"/>
    <property type="match status" value="1"/>
</dbReference>
<feature type="transmembrane region" description="Helical" evidence="1">
    <location>
        <begin position="218"/>
        <end position="235"/>
    </location>
</feature>
<gene>
    <name evidence="2" type="ORF">LuPra_05556</name>
</gene>
<dbReference type="InterPro" id="IPR019286">
    <property type="entry name" value="DUF2339_TM"/>
</dbReference>
<feature type="transmembrane region" description="Helical" evidence="1">
    <location>
        <begin position="433"/>
        <end position="451"/>
    </location>
</feature>
<feature type="transmembrane region" description="Helical" evidence="1">
    <location>
        <begin position="348"/>
        <end position="368"/>
    </location>
</feature>
<proteinExistence type="predicted"/>
<feature type="transmembrane region" description="Helical" evidence="1">
    <location>
        <begin position="6"/>
        <end position="26"/>
    </location>
</feature>
<dbReference type="Proteomes" id="UP000076079">
    <property type="component" value="Chromosome"/>
</dbReference>
<reference evidence="3" key="2">
    <citation type="submission" date="2016-04" db="EMBL/GenBank/DDBJ databases">
        <title>First Complete Genome Sequence of a Subdivision 6 Acidobacterium.</title>
        <authorList>
            <person name="Huang S."/>
            <person name="Vieira S."/>
            <person name="Bunk B."/>
            <person name="Riedel T."/>
            <person name="Sproeer C."/>
            <person name="Overmann J."/>
        </authorList>
    </citation>
    <scope>NUCLEOTIDE SEQUENCE [LARGE SCALE GENOMIC DNA]</scope>
    <source>
        <strain evidence="3">DSM 100886 HEG_-6_39</strain>
    </source>
</reference>
<dbReference type="Pfam" id="PF10101">
    <property type="entry name" value="DUF2339"/>
    <property type="match status" value="1"/>
</dbReference>
<feature type="transmembrane region" description="Helical" evidence="1">
    <location>
        <begin position="323"/>
        <end position="341"/>
    </location>
</feature>
<feature type="transmembrane region" description="Helical" evidence="1">
    <location>
        <begin position="242"/>
        <end position="266"/>
    </location>
</feature>
<name>A0A143PVU5_LUTPR</name>
<organism evidence="2 3">
    <name type="scientific">Luteitalea pratensis</name>
    <dbReference type="NCBI Taxonomy" id="1855912"/>
    <lineage>
        <taxon>Bacteria</taxon>
        <taxon>Pseudomonadati</taxon>
        <taxon>Acidobacteriota</taxon>
        <taxon>Vicinamibacteria</taxon>
        <taxon>Vicinamibacterales</taxon>
        <taxon>Vicinamibacteraceae</taxon>
        <taxon>Luteitalea</taxon>
    </lineage>
</organism>
<evidence type="ECO:0000313" key="3">
    <source>
        <dbReference type="Proteomes" id="UP000076079"/>
    </source>
</evidence>
<dbReference type="AlphaFoldDB" id="A0A143PVU5"/>
<evidence type="ECO:0000313" key="2">
    <source>
        <dbReference type="EMBL" id="AMY12283.1"/>
    </source>
</evidence>
<feature type="transmembrane region" description="Helical" evidence="1">
    <location>
        <begin position="480"/>
        <end position="497"/>
    </location>
</feature>
<feature type="transmembrane region" description="Helical" evidence="1">
    <location>
        <begin position="684"/>
        <end position="704"/>
    </location>
</feature>
<feature type="transmembrane region" description="Helical" evidence="1">
    <location>
        <begin position="783"/>
        <end position="800"/>
    </location>
</feature>
<feature type="transmembrane region" description="Helical" evidence="1">
    <location>
        <begin position="189"/>
        <end position="206"/>
    </location>
</feature>
<dbReference type="RefSeq" id="WP_110173752.1">
    <property type="nucleotide sequence ID" value="NZ_CP015136.1"/>
</dbReference>
<keyword evidence="1" id="KW-1133">Transmembrane helix</keyword>
<keyword evidence="1" id="KW-0472">Membrane</keyword>
<reference evidence="2 3" key="1">
    <citation type="journal article" date="2016" name="Genome Announc.">
        <title>First Complete Genome Sequence of a Subdivision 6 Acidobacterium Strain.</title>
        <authorList>
            <person name="Huang S."/>
            <person name="Vieira S."/>
            <person name="Bunk B."/>
            <person name="Riedel T."/>
            <person name="Sproer C."/>
            <person name="Overmann J."/>
        </authorList>
    </citation>
    <scope>NUCLEOTIDE SEQUENCE [LARGE SCALE GENOMIC DNA]</scope>
    <source>
        <strain evidence="3">DSM 100886 HEG_-6_39</strain>
    </source>
</reference>
<evidence type="ECO:0000256" key="1">
    <source>
        <dbReference type="SAM" id="Phobius"/>
    </source>
</evidence>
<keyword evidence="3" id="KW-1185">Reference proteome</keyword>
<feature type="transmembrane region" description="Helical" evidence="1">
    <location>
        <begin position="644"/>
        <end position="664"/>
    </location>
</feature>
<protein>
    <submittedName>
        <fullName evidence="2">Putative membrane protein</fullName>
    </submittedName>
</protein>
<dbReference type="OrthoDB" id="111501at2"/>
<feature type="transmembrane region" description="Helical" evidence="1">
    <location>
        <begin position="753"/>
        <end position="771"/>
    </location>
</feature>
<dbReference type="KEGG" id="abac:LuPra_05556"/>
<dbReference type="EMBL" id="CP015136">
    <property type="protein sequence ID" value="AMY12283.1"/>
    <property type="molecule type" value="Genomic_DNA"/>
</dbReference>
<feature type="transmembrane region" description="Helical" evidence="1">
    <location>
        <begin position="406"/>
        <end position="427"/>
    </location>
</feature>
<dbReference type="PANTHER" id="PTHR38434">
    <property type="entry name" value="BLL2549 PROTEIN"/>
    <property type="match status" value="1"/>
</dbReference>
<accession>A0A143PVU5</accession>
<dbReference type="STRING" id="1855912.LuPra_05556"/>
<feature type="transmembrane region" description="Helical" evidence="1">
    <location>
        <begin position="299"/>
        <end position="317"/>
    </location>
</feature>
<feature type="transmembrane region" description="Helical" evidence="1">
    <location>
        <begin position="725"/>
        <end position="747"/>
    </location>
</feature>